<feature type="compositionally biased region" description="Acidic residues" evidence="1">
    <location>
        <begin position="289"/>
        <end position="302"/>
    </location>
</feature>
<organism evidence="2">
    <name type="scientific">Parasteatoda tepidariorum</name>
    <name type="common">Common house spider</name>
    <name type="synonym">Achaearanea tepidariorum</name>
    <dbReference type="NCBI Taxonomy" id="114398"/>
    <lineage>
        <taxon>Eukaryota</taxon>
        <taxon>Metazoa</taxon>
        <taxon>Ecdysozoa</taxon>
        <taxon>Arthropoda</taxon>
        <taxon>Chelicerata</taxon>
        <taxon>Arachnida</taxon>
        <taxon>Araneae</taxon>
        <taxon>Araneomorphae</taxon>
        <taxon>Entelegynae</taxon>
        <taxon>Araneoidea</taxon>
        <taxon>Theridiidae</taxon>
        <taxon>Parasteatoda</taxon>
    </lineage>
</organism>
<proteinExistence type="evidence at transcript level"/>
<dbReference type="EMBL" id="IAAA01025940">
    <property type="protein sequence ID" value="LAA06366.1"/>
    <property type="molecule type" value="mRNA"/>
</dbReference>
<name>A0A2L2YDZ3_PARTP</name>
<protein>
    <submittedName>
        <fullName evidence="2">Uncharacterized protein</fullName>
    </submittedName>
</protein>
<evidence type="ECO:0000313" key="2">
    <source>
        <dbReference type="EMBL" id="LAA06366.1"/>
    </source>
</evidence>
<reference evidence="2" key="1">
    <citation type="journal article" date="2016" name="Mol. Ecol. Resour.">
        <title>Evaluation of the impact of RNA preservation methods of spiders for de novo transcriptome assembly.</title>
        <authorList>
            <person name="Kono N."/>
            <person name="Nakamura H."/>
            <person name="Ito Y."/>
            <person name="Tomita M."/>
            <person name="Arakawa K."/>
        </authorList>
    </citation>
    <scope>NUCLEOTIDE SEQUENCE</scope>
    <source>
        <tissue evidence="2">Whole body</tissue>
    </source>
</reference>
<feature type="region of interest" description="Disordered" evidence="1">
    <location>
        <begin position="286"/>
        <end position="315"/>
    </location>
</feature>
<evidence type="ECO:0000256" key="1">
    <source>
        <dbReference type="SAM" id="MobiDB-lite"/>
    </source>
</evidence>
<accession>A0A2L2YDZ3</accession>
<dbReference type="OrthoDB" id="6435398at2759"/>
<dbReference type="AlphaFoldDB" id="A0A2L2YDZ3"/>
<sequence>MSCSLDNAIPSLLFEHACKNSYNNTIAYILNNEDFTSQVISSCSSSEDKQVKPVFIFINLLKKLNSLNILSNIDSIPEELSNILSVIIDLLETTYRQYNFISLKKFFTFLSELKLLDLLSLIVKNVESPKILQKLNQHFPRWSSSYKETVEKNYNIENSKILDKVEESHAQCRRLILKLAVDLTFRAKYMTEQYTNDVDRIVKESICYIKEAINALDSCAGSSLLETVVKDEENVADGRDLSVQLLFEYVQPEITDDGLVKFLEDLEPSLNSQPTASALTSCLSPFDSLSEDEDSDLSESEYELSQSGCHPINGS</sequence>